<evidence type="ECO:0000313" key="3">
    <source>
        <dbReference type="Proteomes" id="UP001597131"/>
    </source>
</evidence>
<dbReference type="Proteomes" id="UP001597131">
    <property type="component" value="Unassembled WGS sequence"/>
</dbReference>
<keyword evidence="1" id="KW-0812">Transmembrane</keyword>
<dbReference type="EMBL" id="JBHTLI010000001">
    <property type="protein sequence ID" value="MFD1096100.1"/>
    <property type="molecule type" value="Genomic_DNA"/>
</dbReference>
<accession>A0ABW3NSX8</accession>
<protein>
    <submittedName>
        <fullName evidence="2">Uncharacterized protein</fullName>
    </submittedName>
</protein>
<dbReference type="RefSeq" id="WP_380745345.1">
    <property type="nucleotide sequence ID" value="NZ_JBHTLI010000001.1"/>
</dbReference>
<keyword evidence="3" id="KW-1185">Reference proteome</keyword>
<proteinExistence type="predicted"/>
<name>A0ABW3NSX8_9FLAO</name>
<comment type="caution">
    <text evidence="2">The sequence shown here is derived from an EMBL/GenBank/DDBJ whole genome shotgun (WGS) entry which is preliminary data.</text>
</comment>
<organism evidence="2 3">
    <name type="scientific">Salegentibacter chungangensis</name>
    <dbReference type="NCBI Taxonomy" id="1335724"/>
    <lineage>
        <taxon>Bacteria</taxon>
        <taxon>Pseudomonadati</taxon>
        <taxon>Bacteroidota</taxon>
        <taxon>Flavobacteriia</taxon>
        <taxon>Flavobacteriales</taxon>
        <taxon>Flavobacteriaceae</taxon>
        <taxon>Salegentibacter</taxon>
    </lineage>
</organism>
<keyword evidence="1" id="KW-1133">Transmembrane helix</keyword>
<evidence type="ECO:0000256" key="1">
    <source>
        <dbReference type="SAM" id="Phobius"/>
    </source>
</evidence>
<sequence>MNKKTIGIVLSIIIGFALSYIPNNYMSEKYENIAFFIVVGIVLILVVKSLIPKKNKNLN</sequence>
<gene>
    <name evidence="2" type="ORF">ACFQ3Q_10105</name>
</gene>
<feature type="transmembrane region" description="Helical" evidence="1">
    <location>
        <begin position="5"/>
        <end position="21"/>
    </location>
</feature>
<evidence type="ECO:0000313" key="2">
    <source>
        <dbReference type="EMBL" id="MFD1096100.1"/>
    </source>
</evidence>
<feature type="transmembrane region" description="Helical" evidence="1">
    <location>
        <begin position="33"/>
        <end position="51"/>
    </location>
</feature>
<keyword evidence="1" id="KW-0472">Membrane</keyword>
<reference evidence="3" key="1">
    <citation type="journal article" date="2019" name="Int. J. Syst. Evol. Microbiol.">
        <title>The Global Catalogue of Microorganisms (GCM) 10K type strain sequencing project: providing services to taxonomists for standard genome sequencing and annotation.</title>
        <authorList>
            <consortium name="The Broad Institute Genomics Platform"/>
            <consortium name="The Broad Institute Genome Sequencing Center for Infectious Disease"/>
            <person name="Wu L."/>
            <person name="Ma J."/>
        </authorList>
    </citation>
    <scope>NUCLEOTIDE SEQUENCE [LARGE SCALE GENOMIC DNA]</scope>
    <source>
        <strain evidence="3">CCUG 64793</strain>
    </source>
</reference>